<dbReference type="OrthoDB" id="9768405at2"/>
<dbReference type="Gene3D" id="3.30.565.10">
    <property type="entry name" value="Histidine kinase-like ATPase, C-terminal domain"/>
    <property type="match status" value="1"/>
</dbReference>
<dbReference type="GO" id="GO:0000160">
    <property type="term" value="P:phosphorelay signal transduction system"/>
    <property type="evidence" value="ECO:0007669"/>
    <property type="project" value="UniProtKB-KW"/>
</dbReference>
<protein>
    <recommendedName>
        <fullName evidence="2">histidine kinase</fullName>
        <ecNumber evidence="2">2.7.13.3</ecNumber>
    </recommendedName>
</protein>
<gene>
    <name evidence="10" type="ORF">N781_09000</name>
</gene>
<evidence type="ECO:0000259" key="9">
    <source>
        <dbReference type="PROSITE" id="PS50109"/>
    </source>
</evidence>
<organism evidence="10 11">
    <name type="scientific">Pontibacillus halophilus JSM 076056 = DSM 19796</name>
    <dbReference type="NCBI Taxonomy" id="1385510"/>
    <lineage>
        <taxon>Bacteria</taxon>
        <taxon>Bacillati</taxon>
        <taxon>Bacillota</taxon>
        <taxon>Bacilli</taxon>
        <taxon>Bacillales</taxon>
        <taxon>Bacillaceae</taxon>
        <taxon>Pontibacillus</taxon>
    </lineage>
</organism>
<reference evidence="10 11" key="1">
    <citation type="submission" date="2013-08" db="EMBL/GenBank/DDBJ databases">
        <authorList>
            <person name="Huang J."/>
            <person name="Wang G."/>
        </authorList>
    </citation>
    <scope>NUCLEOTIDE SEQUENCE [LARGE SCALE GENOMIC DNA]</scope>
    <source>
        <strain evidence="10 11">JSM 076056</strain>
    </source>
</reference>
<dbReference type="Proteomes" id="UP000030528">
    <property type="component" value="Unassembled WGS sequence"/>
</dbReference>
<feature type="transmembrane region" description="Helical" evidence="8">
    <location>
        <begin position="135"/>
        <end position="156"/>
    </location>
</feature>
<feature type="transmembrane region" description="Helical" evidence="8">
    <location>
        <begin position="110"/>
        <end position="129"/>
    </location>
</feature>
<evidence type="ECO:0000256" key="8">
    <source>
        <dbReference type="SAM" id="Phobius"/>
    </source>
</evidence>
<feature type="transmembrane region" description="Helical" evidence="8">
    <location>
        <begin position="191"/>
        <end position="212"/>
    </location>
</feature>
<proteinExistence type="predicted"/>
<evidence type="ECO:0000256" key="4">
    <source>
        <dbReference type="ARBA" id="ARBA00022741"/>
    </source>
</evidence>
<evidence type="ECO:0000256" key="2">
    <source>
        <dbReference type="ARBA" id="ARBA00012438"/>
    </source>
</evidence>
<comment type="caution">
    <text evidence="10">The sequence shown here is derived from an EMBL/GenBank/DDBJ whole genome shotgun (WGS) entry which is preliminary data.</text>
</comment>
<keyword evidence="8" id="KW-0812">Transmembrane</keyword>
<evidence type="ECO:0000313" key="11">
    <source>
        <dbReference type="Proteomes" id="UP000030528"/>
    </source>
</evidence>
<feature type="domain" description="Histidine kinase" evidence="9">
    <location>
        <begin position="639"/>
        <end position="732"/>
    </location>
</feature>
<evidence type="ECO:0000313" key="10">
    <source>
        <dbReference type="EMBL" id="KGX89845.1"/>
    </source>
</evidence>
<feature type="transmembrane region" description="Helical" evidence="8">
    <location>
        <begin position="224"/>
        <end position="246"/>
    </location>
</feature>
<dbReference type="PROSITE" id="PS50109">
    <property type="entry name" value="HIS_KIN"/>
    <property type="match status" value="1"/>
</dbReference>
<evidence type="ECO:0000256" key="5">
    <source>
        <dbReference type="ARBA" id="ARBA00022777"/>
    </source>
</evidence>
<dbReference type="InterPro" id="IPR036890">
    <property type="entry name" value="HATPase_C_sf"/>
</dbReference>
<dbReference type="STRING" id="1385510.GCA_000425205_03521"/>
<keyword evidence="11" id="KW-1185">Reference proteome</keyword>
<feature type="transmembrane region" description="Helical" evidence="8">
    <location>
        <begin position="288"/>
        <end position="306"/>
    </location>
</feature>
<sequence length="743" mass="84338">MDDRYIVTKVQPDGMGSAIGIEPYDSILTVDSENAANHHTIEQGILEQATNLTFKHWDEDIVEHVSLEESSFLSKYKYSLLLSFISLLYILSGILIYWKQPNGKASRMGIYINLCIGAIILSAYASSIGNLKASFIMLSLLNVVPLLLLLLITYLPHLNAINMVSKRVLLFITIVCSPLPIAYWITTHTLFANLILSGFVVNTIICIIHLIQPLFTLRKGQYRNLFSILFVAFVISFAPVITFHLVPFLNEGEALITFEYLLIPSILFPASISYVSVTKYPIDLSLHLPKLLIFSMTVAGILFLYWGSHQLLMLYNTNPIELITRIPGTVNIFLFTSLTLLLYISLNRLNHSLVSRKQNPTLFYRKRVFTEIETNQRIDRVMDHALHTISEILCHVEGASILLRGDLPRIKSTGNHKGNEEALKSSFLSTNTQHKDGSLVQICIPIEGDELIGWMLIGEKVNKSRFERQEVGHLNDFAQFLGEAFEVKQLLEDYQEYVHGYMQQITPLYSTNPKRAKQQIEIAEKERKKLSTFLHDHVLQDVLAVHHNLDTFSSNNEAFLMKHIKEFSTLHQTLEKLTYTIRDKSYDLYPAVLDDFGLLEAFNHLIHYEFVNSTPTIELNNSLEEGNLAELDRITLITLYRSVKELITNAIKHAQATEITIDSSMAENNLYFTVIDNGIGMHEDLPIEEYVKDNHIGLASVKHDIESLNGQLLIAGSRNSGCEMTIKLKLEETDESANHTHVS</sequence>
<evidence type="ECO:0000256" key="3">
    <source>
        <dbReference type="ARBA" id="ARBA00022679"/>
    </source>
</evidence>
<dbReference type="RefSeq" id="WP_026801701.1">
    <property type="nucleotide sequence ID" value="NZ_AULI01000022.1"/>
</dbReference>
<dbReference type="CDD" id="cd16917">
    <property type="entry name" value="HATPase_UhpB-NarQ-NarX-like"/>
    <property type="match status" value="1"/>
</dbReference>
<dbReference type="eggNOG" id="COG4585">
    <property type="taxonomic scope" value="Bacteria"/>
</dbReference>
<evidence type="ECO:0000256" key="1">
    <source>
        <dbReference type="ARBA" id="ARBA00000085"/>
    </source>
</evidence>
<dbReference type="InterPro" id="IPR003594">
    <property type="entry name" value="HATPase_dom"/>
</dbReference>
<feature type="transmembrane region" description="Helical" evidence="8">
    <location>
        <begin position="258"/>
        <end position="276"/>
    </location>
</feature>
<dbReference type="InterPro" id="IPR005467">
    <property type="entry name" value="His_kinase_dom"/>
</dbReference>
<dbReference type="PANTHER" id="PTHR24421">
    <property type="entry name" value="NITRATE/NITRITE SENSOR PROTEIN NARX-RELATED"/>
    <property type="match status" value="1"/>
</dbReference>
<keyword evidence="8" id="KW-1133">Transmembrane helix</keyword>
<dbReference type="PANTHER" id="PTHR24421:SF10">
    <property type="entry name" value="NITRATE_NITRITE SENSOR PROTEIN NARQ"/>
    <property type="match status" value="1"/>
</dbReference>
<dbReference type="AlphaFoldDB" id="A0A0A5GFE5"/>
<evidence type="ECO:0000256" key="7">
    <source>
        <dbReference type="ARBA" id="ARBA00023012"/>
    </source>
</evidence>
<feature type="transmembrane region" description="Helical" evidence="8">
    <location>
        <begin position="168"/>
        <end position="185"/>
    </location>
</feature>
<dbReference type="GO" id="GO:0004673">
    <property type="term" value="F:protein histidine kinase activity"/>
    <property type="evidence" value="ECO:0007669"/>
    <property type="project" value="UniProtKB-EC"/>
</dbReference>
<comment type="catalytic activity">
    <reaction evidence="1">
        <text>ATP + protein L-histidine = ADP + protein N-phospho-L-histidine.</text>
        <dbReference type="EC" id="2.7.13.3"/>
    </reaction>
</comment>
<keyword evidence="6" id="KW-0067">ATP-binding</keyword>
<keyword evidence="8" id="KW-0472">Membrane</keyword>
<dbReference type="GO" id="GO:0005524">
    <property type="term" value="F:ATP binding"/>
    <property type="evidence" value="ECO:0007669"/>
    <property type="project" value="UniProtKB-KW"/>
</dbReference>
<dbReference type="Pfam" id="PF02518">
    <property type="entry name" value="HATPase_c"/>
    <property type="match status" value="1"/>
</dbReference>
<keyword evidence="4" id="KW-0547">Nucleotide-binding</keyword>
<accession>A0A0A5GFE5</accession>
<keyword evidence="3" id="KW-0808">Transferase</keyword>
<evidence type="ECO:0000256" key="6">
    <source>
        <dbReference type="ARBA" id="ARBA00022840"/>
    </source>
</evidence>
<dbReference type="EMBL" id="AVPE01000019">
    <property type="protein sequence ID" value="KGX89845.1"/>
    <property type="molecule type" value="Genomic_DNA"/>
</dbReference>
<feature type="transmembrane region" description="Helical" evidence="8">
    <location>
        <begin position="326"/>
        <end position="346"/>
    </location>
</feature>
<feature type="transmembrane region" description="Helical" evidence="8">
    <location>
        <begin position="78"/>
        <end position="98"/>
    </location>
</feature>
<dbReference type="SUPFAM" id="SSF55874">
    <property type="entry name" value="ATPase domain of HSP90 chaperone/DNA topoisomerase II/histidine kinase"/>
    <property type="match status" value="1"/>
</dbReference>
<keyword evidence="7" id="KW-0902">Two-component regulatory system</keyword>
<dbReference type="InterPro" id="IPR050482">
    <property type="entry name" value="Sensor_HK_TwoCompSys"/>
</dbReference>
<name>A0A0A5GFE5_9BACI</name>
<dbReference type="EC" id="2.7.13.3" evidence="2"/>
<keyword evidence="5" id="KW-0418">Kinase</keyword>
<dbReference type="SMART" id="SM00387">
    <property type="entry name" value="HATPase_c"/>
    <property type="match status" value="1"/>
</dbReference>